<dbReference type="PANTHER" id="PTHR11552:SF147">
    <property type="entry name" value="CHOLINE DEHYDROGENASE, MITOCHONDRIAL"/>
    <property type="match status" value="1"/>
</dbReference>
<dbReference type="AlphaFoldDB" id="A0AAP2G5H4"/>
<evidence type="ECO:0000313" key="9">
    <source>
        <dbReference type="Proteomes" id="UP001315686"/>
    </source>
</evidence>
<organism evidence="8 9">
    <name type="scientific">Harenicola maris</name>
    <dbReference type="NCBI Taxonomy" id="2841044"/>
    <lineage>
        <taxon>Bacteria</taxon>
        <taxon>Pseudomonadati</taxon>
        <taxon>Pseudomonadota</taxon>
        <taxon>Alphaproteobacteria</taxon>
        <taxon>Rhodobacterales</taxon>
        <taxon>Paracoccaceae</taxon>
        <taxon>Harenicola</taxon>
    </lineage>
</organism>
<dbReference type="Pfam" id="PF05199">
    <property type="entry name" value="GMC_oxred_C"/>
    <property type="match status" value="1"/>
</dbReference>
<dbReference type="InterPro" id="IPR036188">
    <property type="entry name" value="FAD/NAD-bd_sf"/>
</dbReference>
<dbReference type="GO" id="GO:0050660">
    <property type="term" value="F:flavin adenine dinucleotide binding"/>
    <property type="evidence" value="ECO:0007669"/>
    <property type="project" value="InterPro"/>
</dbReference>
<gene>
    <name evidence="8" type="ORF">IV417_16295</name>
</gene>
<dbReference type="Proteomes" id="UP001315686">
    <property type="component" value="Unassembled WGS sequence"/>
</dbReference>
<dbReference type="Gene3D" id="3.50.50.60">
    <property type="entry name" value="FAD/NAD(P)-binding domain"/>
    <property type="match status" value="1"/>
</dbReference>
<dbReference type="InterPro" id="IPR012132">
    <property type="entry name" value="GMC_OxRdtase"/>
</dbReference>
<proteinExistence type="inferred from homology"/>
<protein>
    <submittedName>
        <fullName evidence="8">GMC family oxidoreductase N-terminal domain-containing protein</fullName>
    </submittedName>
</protein>
<evidence type="ECO:0000256" key="5">
    <source>
        <dbReference type="RuleBase" id="RU003968"/>
    </source>
</evidence>
<dbReference type="PROSITE" id="PS00623">
    <property type="entry name" value="GMC_OXRED_1"/>
    <property type="match status" value="1"/>
</dbReference>
<evidence type="ECO:0000256" key="2">
    <source>
        <dbReference type="ARBA" id="ARBA00010790"/>
    </source>
</evidence>
<dbReference type="SUPFAM" id="SSF54373">
    <property type="entry name" value="FAD-linked reductases, C-terminal domain"/>
    <property type="match status" value="1"/>
</dbReference>
<feature type="domain" description="Glucose-methanol-choline oxidoreductase N-terminal" evidence="6">
    <location>
        <begin position="83"/>
        <end position="106"/>
    </location>
</feature>
<evidence type="ECO:0000256" key="3">
    <source>
        <dbReference type="ARBA" id="ARBA00022630"/>
    </source>
</evidence>
<dbReference type="PROSITE" id="PS51257">
    <property type="entry name" value="PROKAR_LIPOPROTEIN"/>
    <property type="match status" value="1"/>
</dbReference>
<evidence type="ECO:0000313" key="8">
    <source>
        <dbReference type="EMBL" id="MBT0958948.1"/>
    </source>
</evidence>
<dbReference type="InterPro" id="IPR007867">
    <property type="entry name" value="GMC_OxRtase_C"/>
</dbReference>
<keyword evidence="3 5" id="KW-0285">Flavoprotein</keyword>
<dbReference type="PROSITE" id="PS00624">
    <property type="entry name" value="GMC_OXRED_2"/>
    <property type="match status" value="1"/>
</dbReference>
<evidence type="ECO:0000259" key="6">
    <source>
        <dbReference type="PROSITE" id="PS00623"/>
    </source>
</evidence>
<comment type="caution">
    <text evidence="8">The sequence shown here is derived from an EMBL/GenBank/DDBJ whole genome shotgun (WGS) entry which is preliminary data.</text>
</comment>
<dbReference type="PANTHER" id="PTHR11552">
    <property type="entry name" value="GLUCOSE-METHANOL-CHOLINE GMC OXIDOREDUCTASE"/>
    <property type="match status" value="1"/>
</dbReference>
<feature type="domain" description="Glucose-methanol-choline oxidoreductase N-terminal" evidence="7">
    <location>
        <begin position="260"/>
        <end position="274"/>
    </location>
</feature>
<dbReference type="RefSeq" id="WP_327795162.1">
    <property type="nucleotide sequence ID" value="NZ_JADQAZ010000003.1"/>
</dbReference>
<dbReference type="GO" id="GO:0016614">
    <property type="term" value="F:oxidoreductase activity, acting on CH-OH group of donors"/>
    <property type="evidence" value="ECO:0007669"/>
    <property type="project" value="InterPro"/>
</dbReference>
<reference evidence="8 9" key="1">
    <citation type="journal article" date="2021" name="Arch. Microbiol.">
        <title>Harenicola maris gen. nov., sp. nov. isolated from the Sea of Japan shallow sediments.</title>
        <authorList>
            <person name="Romanenko L.A."/>
            <person name="Kurilenko V.V."/>
            <person name="Chernysheva N.Y."/>
            <person name="Tekutyeva L.A."/>
            <person name="Velansky P.V."/>
            <person name="Svetashev V.I."/>
            <person name="Isaeva M.P."/>
        </authorList>
    </citation>
    <scope>NUCLEOTIDE SEQUENCE [LARGE SCALE GENOMIC DNA]</scope>
    <source>
        <strain evidence="8 9">KMM 3653</strain>
    </source>
</reference>
<dbReference type="SUPFAM" id="SSF51905">
    <property type="entry name" value="FAD/NAD(P)-binding domain"/>
    <property type="match status" value="1"/>
</dbReference>
<dbReference type="Pfam" id="PF00732">
    <property type="entry name" value="GMC_oxred_N"/>
    <property type="match status" value="1"/>
</dbReference>
<accession>A0AAP2G5H4</accession>
<dbReference type="InterPro" id="IPR000172">
    <property type="entry name" value="GMC_OxRdtase_N"/>
</dbReference>
<evidence type="ECO:0000256" key="4">
    <source>
        <dbReference type="ARBA" id="ARBA00022827"/>
    </source>
</evidence>
<evidence type="ECO:0000256" key="1">
    <source>
        <dbReference type="ARBA" id="ARBA00001974"/>
    </source>
</evidence>
<comment type="cofactor">
    <cofactor evidence="1">
        <name>FAD</name>
        <dbReference type="ChEBI" id="CHEBI:57692"/>
    </cofactor>
</comment>
<evidence type="ECO:0000259" key="7">
    <source>
        <dbReference type="PROSITE" id="PS00624"/>
    </source>
</evidence>
<keyword evidence="9" id="KW-1185">Reference proteome</keyword>
<dbReference type="EMBL" id="JADQAZ010000003">
    <property type="protein sequence ID" value="MBT0958948.1"/>
    <property type="molecule type" value="Genomic_DNA"/>
</dbReference>
<comment type="similarity">
    <text evidence="2 5">Belongs to the GMC oxidoreductase family.</text>
</comment>
<sequence>MSLKKADFIIVGAGSAGCVLANRLSANPRNRVVLLEAGGRDINPWIHVPVGYFKTLHNPNTDWCYKSEPDPGLNGRSLDWPRGKTLGGSSSINGLLYVRGQKEDYDRWAQRGNRGWGYDDVLPLFKRSESYEKGEDAYHGADGGLSVSMIRAKSDISQAFIEAAMEMGVPRNYDYNGEQQEGVSYFHQTARNGFRCSSARAFLNPVKKRPNLEVITHAHTEALIFDSADPKRVVGVRFSKKKAVHEVRLNEGGEVILSAGAIGSPQILELSGIGRGEVLQKAGVELRHELPGVGEDLQDHLQIRLVYEVNAQTLNDAINRFIPRMGIGLKYMMFRKGPMSLGASQVCVFAKTMQDLDTPDIQFHFQPLSADKPGIEMHPFSGITSSVCQLRPESRGHIHISSPKAQDYPKIVPNYLSATADQLCAIRAVKFARAMTKTKALSPFVVREHVPGNDPQTDEELLECARNISQTIYHPTSTCRMGSDEMAVVDDRLRVRGISGLRVADASIMPDIVSGNTNAPTIMIGEKASDMILADRKA</sequence>
<dbReference type="Gene3D" id="3.30.560.10">
    <property type="entry name" value="Glucose Oxidase, domain 3"/>
    <property type="match status" value="1"/>
</dbReference>
<dbReference type="PIRSF" id="PIRSF000137">
    <property type="entry name" value="Alcohol_oxidase"/>
    <property type="match status" value="1"/>
</dbReference>
<name>A0AAP2G5H4_9RHOB</name>
<keyword evidence="4 5" id="KW-0274">FAD</keyword>